<dbReference type="EMBL" id="PZKG01000051">
    <property type="protein sequence ID" value="PTE21441.1"/>
    <property type="molecule type" value="Genomic_DNA"/>
</dbReference>
<gene>
    <name evidence="1" type="ORF">C5F48_12390</name>
</gene>
<reference evidence="1 2" key="1">
    <citation type="submission" date="2018-03" db="EMBL/GenBank/DDBJ databases">
        <title>Cereibacter changlensis.</title>
        <authorList>
            <person name="Meyer T.E."/>
            <person name="Miller S."/>
            <person name="Lodha T."/>
            <person name="Gandham S."/>
            <person name="Chintalapati S."/>
            <person name="Chintalapati V.R."/>
        </authorList>
    </citation>
    <scope>NUCLEOTIDE SEQUENCE [LARGE SCALE GENOMIC DNA]</scope>
    <source>
        <strain evidence="1 2">JA139</strain>
    </source>
</reference>
<evidence type="ECO:0000313" key="1">
    <source>
        <dbReference type="EMBL" id="PTE21441.1"/>
    </source>
</evidence>
<evidence type="ECO:0008006" key="3">
    <source>
        <dbReference type="Google" id="ProtNLM"/>
    </source>
</evidence>
<proteinExistence type="predicted"/>
<dbReference type="Gene3D" id="3.90.550.20">
    <property type="match status" value="1"/>
</dbReference>
<dbReference type="SUPFAM" id="SSF53448">
    <property type="entry name" value="Nucleotide-diphospho-sugar transferases"/>
    <property type="match status" value="1"/>
</dbReference>
<dbReference type="InterPro" id="IPR029044">
    <property type="entry name" value="Nucleotide-diphossugar_trans"/>
</dbReference>
<dbReference type="Proteomes" id="UP000241010">
    <property type="component" value="Unassembled WGS sequence"/>
</dbReference>
<comment type="caution">
    <text evidence="1">The sequence shown here is derived from an EMBL/GenBank/DDBJ whole genome shotgun (WGS) entry which is preliminary data.</text>
</comment>
<dbReference type="OrthoDB" id="5354021at2"/>
<sequence>MLRSLATLWVGPLGPIEYASIASILRFGHRLTIYSYAPLEIPEGVEWRDANEVYPAQQVASYAKSGSPSLHSNFFRYALMKKTEHVWVDLDMILLRPFDFEGDYILGREGETRVNCAVLRMPKDSPALAELLRFQGGTRGIAPHVTGFRRFKYQVMTLGRGKPIEQWPWGSTGPRALSIFLRKHGEIHHALPVEAFYTIPPGECRRFLEPQGLSDESFGPGAYAVHLSASNVNKLLRREFGGVIPPGSFLGQHVARARAAGMPC</sequence>
<accession>A0A2T4JU42</accession>
<dbReference type="RefSeq" id="WP_107664223.1">
    <property type="nucleotide sequence ID" value="NZ_PZKG01000051.1"/>
</dbReference>
<name>A0A2T4JU42_9RHOB</name>
<keyword evidence="2" id="KW-1185">Reference proteome</keyword>
<evidence type="ECO:0000313" key="2">
    <source>
        <dbReference type="Proteomes" id="UP000241010"/>
    </source>
</evidence>
<protein>
    <recommendedName>
        <fullName evidence="3">Alpha 1,4-glycosyltransferase domain-containing protein</fullName>
    </recommendedName>
</protein>
<dbReference type="AlphaFoldDB" id="A0A2T4JU42"/>
<organism evidence="1 2">
    <name type="scientific">Cereibacter changlensis JA139</name>
    <dbReference type="NCBI Taxonomy" id="1188249"/>
    <lineage>
        <taxon>Bacteria</taxon>
        <taxon>Pseudomonadati</taxon>
        <taxon>Pseudomonadota</taxon>
        <taxon>Alphaproteobacteria</taxon>
        <taxon>Rhodobacterales</taxon>
        <taxon>Paracoccaceae</taxon>
        <taxon>Cereibacter</taxon>
    </lineage>
</organism>